<organism evidence="1 2">
    <name type="scientific">Mucilaginibacter paludis DSM 18603</name>
    <dbReference type="NCBI Taxonomy" id="714943"/>
    <lineage>
        <taxon>Bacteria</taxon>
        <taxon>Pseudomonadati</taxon>
        <taxon>Bacteroidota</taxon>
        <taxon>Sphingobacteriia</taxon>
        <taxon>Sphingobacteriales</taxon>
        <taxon>Sphingobacteriaceae</taxon>
        <taxon>Mucilaginibacter</taxon>
    </lineage>
</organism>
<keyword evidence="2" id="KW-1185">Reference proteome</keyword>
<gene>
    <name evidence="1" type="ORF">Mucpa_0144</name>
</gene>
<dbReference type="EMBL" id="CM001403">
    <property type="protein sequence ID" value="EHQ24344.1"/>
    <property type="molecule type" value="Genomic_DNA"/>
</dbReference>
<evidence type="ECO:0000313" key="2">
    <source>
        <dbReference type="Proteomes" id="UP000002774"/>
    </source>
</evidence>
<name>H1YES7_9SPHI</name>
<protein>
    <submittedName>
        <fullName evidence="1">Uncharacterized protein</fullName>
    </submittedName>
</protein>
<sequence>MRKKNPVLHFCKEAGQSVHRMHLVFLLILTGGYVKAQTISAIKTDSVKIKAAKDTAIQKSEIVDKLSGYGKKIAVKKNTLSVQNSLGDLKAGTNSINPDLSKRLKNITTKPVTFNLTLGNAIRYQPLPTALNAYPGQKFADVFSISGNIQAWGIPLNFNFSNGQSSVNGLNDLRSSLFKFDFNPAQLGNTLKSDLQKYYDVRKTALGGLDLTGYTQQALKNKLRSQASTSPVNKAASTSVISQYVSQPENVTALLSLNEEQIRQKLQTVASVEASKTKSSLSAGIQQQATPDSARKETLAQVNLQTGAITALAANQQLTQYFEKPDNLKQLRLMNEQQIAQKLNSLSAKDNHDSVAHNQLLGQLDMIGPYAGFKISTYVDSVLKEHDTAKKLMIKDMSRQLFLSRTSGQIKFQELVKQKKQQLDQNVTAQNNLSVTNLKSGSVSSIAGKLNAEEQIKQNKEIDSVAVTITDIKRQLQNKGIDVNQMLRMQSSLATANGNAFETEAGNALLTGRPQSAVQSFFTRVQSLKVGAFGNKAPGGTEGDDLFMEGTHITYKAGNLPVTLGYGSLNDISSAKDANYQTSDYNLPKTITYIGLNMNRGVLGNAKISIIGSGGNSANNYNSYTVPTSASNNVALTIDKSFNTDQLGKFTFDVSKSSTLYYDNYVQGTEGVIEKKSGLSFGQSNLIQAVSFGFNHQLDIKEANLNENFYFNYAGTGYQNPGNNGFGGGGTKLGGNVKKSLYKNKLVLNVSSSLNTRSISYTTNDQWKTYQVQLDSRYTINKKFNISLKYTNGGTDKQIDNLSTPVYSSQKFQLDGNANYKIGKNYTVSHITIGKQDYSNTYITASGSSSLLMVNYTQSLLLGRNSVTATMFYNKELSNYNLIGNLLNSDLTYQYTLFRKINMSSALTYLSNSGIANQTGIRQSIQLLAGSHFDLDTYIDLRKNLITPLYPDLYAACRAELSLKYHLKN</sequence>
<dbReference type="eggNOG" id="ENOG5033QYF">
    <property type="taxonomic scope" value="Bacteria"/>
</dbReference>
<dbReference type="AlphaFoldDB" id="H1YES7"/>
<dbReference type="HOGENOM" id="CLU_305841_0_0_10"/>
<dbReference type="OrthoDB" id="730885at2"/>
<dbReference type="RefSeq" id="WP_008503887.1">
    <property type="nucleotide sequence ID" value="NZ_CM001403.1"/>
</dbReference>
<proteinExistence type="predicted"/>
<dbReference type="Proteomes" id="UP000002774">
    <property type="component" value="Chromosome"/>
</dbReference>
<dbReference type="STRING" id="714943.Mucpa_0144"/>
<reference evidence="1" key="1">
    <citation type="submission" date="2011-09" db="EMBL/GenBank/DDBJ databases">
        <title>The permanent draft genome of Mucilaginibacter paludis DSM 18603.</title>
        <authorList>
            <consortium name="US DOE Joint Genome Institute (JGI-PGF)"/>
            <person name="Lucas S."/>
            <person name="Han J."/>
            <person name="Lapidus A."/>
            <person name="Bruce D."/>
            <person name="Goodwin L."/>
            <person name="Pitluck S."/>
            <person name="Peters L."/>
            <person name="Kyrpides N."/>
            <person name="Mavromatis K."/>
            <person name="Ivanova N."/>
            <person name="Mikhailova N."/>
            <person name="Held B."/>
            <person name="Detter J.C."/>
            <person name="Tapia R."/>
            <person name="Han C."/>
            <person name="Land M."/>
            <person name="Hauser L."/>
            <person name="Markowitz V."/>
            <person name="Cheng J.-F."/>
            <person name="Hugenholtz P."/>
            <person name="Woyke T."/>
            <person name="Wu D."/>
            <person name="Tindall B."/>
            <person name="Brambilla E."/>
            <person name="Klenk H.-P."/>
            <person name="Eisen J.A."/>
        </authorList>
    </citation>
    <scope>NUCLEOTIDE SEQUENCE [LARGE SCALE GENOMIC DNA]</scope>
    <source>
        <strain evidence="1">DSM 18603</strain>
    </source>
</reference>
<evidence type="ECO:0000313" key="1">
    <source>
        <dbReference type="EMBL" id="EHQ24344.1"/>
    </source>
</evidence>
<accession>H1YES7</accession>